<feature type="region of interest" description="Disordered" evidence="1">
    <location>
        <begin position="974"/>
        <end position="1004"/>
    </location>
</feature>
<dbReference type="OrthoDB" id="2382881at2759"/>
<keyword evidence="5" id="KW-1185">Reference proteome</keyword>
<feature type="compositionally biased region" description="Polar residues" evidence="1">
    <location>
        <begin position="990"/>
        <end position="1002"/>
    </location>
</feature>
<dbReference type="InterPro" id="IPR019350">
    <property type="entry name" value="RNA_pol_I-sp_TIF_RRN6-like"/>
</dbReference>
<name>A0A9P3H409_9FUNG</name>
<feature type="region of interest" description="Disordered" evidence="1">
    <location>
        <begin position="1117"/>
        <end position="1199"/>
    </location>
</feature>
<evidence type="ECO:0000313" key="5">
    <source>
        <dbReference type="Proteomes" id="UP000827284"/>
    </source>
</evidence>
<dbReference type="EMBL" id="BQFW01000002">
    <property type="protein sequence ID" value="GJJ69689.1"/>
    <property type="molecule type" value="Genomic_DNA"/>
</dbReference>
<dbReference type="Pfam" id="PF20639">
    <property type="entry name" value="Rrn6_K-rich"/>
    <property type="match status" value="1"/>
</dbReference>
<feature type="compositionally biased region" description="Basic and acidic residues" evidence="1">
    <location>
        <begin position="977"/>
        <end position="989"/>
    </location>
</feature>
<evidence type="ECO:0000313" key="4">
    <source>
        <dbReference type="EMBL" id="GJJ69689.1"/>
    </source>
</evidence>
<dbReference type="PANTHER" id="PTHR28221">
    <property type="entry name" value="RNA POLYMERASE I-SPECIFIC TRANSCRIPTION INITIATION FACTOR RRN6"/>
    <property type="match status" value="1"/>
</dbReference>
<proteinExistence type="predicted"/>
<comment type="caution">
    <text evidence="4">The sequence shown here is derived from an EMBL/GenBank/DDBJ whole genome shotgun (WGS) entry which is preliminary data.</text>
</comment>
<protein>
    <submittedName>
        <fullName evidence="4">Uncharacterized protein</fullName>
    </submittedName>
</protein>
<feature type="domain" description="RRN6 K-rich C-terminal" evidence="3">
    <location>
        <begin position="1118"/>
        <end position="1199"/>
    </location>
</feature>
<feature type="compositionally biased region" description="Acidic residues" evidence="1">
    <location>
        <begin position="513"/>
        <end position="526"/>
    </location>
</feature>
<dbReference type="SUPFAM" id="SSF50978">
    <property type="entry name" value="WD40 repeat-like"/>
    <property type="match status" value="1"/>
</dbReference>
<dbReference type="Proteomes" id="UP000827284">
    <property type="component" value="Unassembled WGS sequence"/>
</dbReference>
<sequence>MLRRRRPQGVLTTAPWAWPGRTFRQGGLLDFGLVGGVSLPPNDEERISAKDPQDFTFEETSPLVQMLPRARSYVPQMIENWPQEFKGSRLNRRHLAVSINDSIKFLSGAHVDDWFPEDLVHEYLMESRYEDYALAFYDPYQGNHCAVGSFAAGLPVVATPYGPTGAHLAISLVQHKRRQQPAFNLLAPKSPLIAFSSAICQISMPSEASKKYLEEQILVRTRESISIVATASDAPEAISRMDPSYVEVIATIPCKPASGNESTINTSISPYWPDKYALLGNKGGVRIWTLAPAGQSPTSTQDNHQVSVVFKGRDEPLDDPWMSCAWGAHPDHLAVASRNTMRLFDCRTRSSRTTLFQPRTGETIQCIQEDSFEKMPFHHFIATSHQIAIVDERYSKRPLLSWAHQMNRNMPFGIKAIDMSDDEKSGATLLTWSQRDAEITAYRVLMEPGEPIRLAKREQQLPSFHTHSQYTNATTLREALKQTQYYTNKDNRLQQSVRPPLVGLDVLPTRILEDDEEDEDEDEEDDRNVWERETFDKDLRPRRPLSNSKFSLFQYASTGGVYAQEIEIKTKEKDALLSKRDLGVDYPDGPYEPIPKGLRETTSRIADKLIARRMDDIDVVDQLLDASEGMVASWKGNAKELQARADKVPVTQDELRRNLDLDLRQLLENLKLYILRLEDADEPGAPALDVNAKVNEAMQIVTDSRQPNTLYDILLQIGMRSASNSSRRAVATAILDAIEMDPSVITEENDIHQRRVQKVWPKKLNLLIESHLRSQHMDLRIVEQFLADIYPLPDRLSKAGPEVEITSQLATLHLPEGEQSGDNASTVRDKRVGMLLSDDQEFNEEGEPWSSLESREVRLKAIRKLTQDLELMTTTIVSMIEPEVSSGQNLAEDPTEFVCQYLFSTPKEKNQPDTILKTKVPPMIKPIWDEWKIGEDPGKYVYKPFSLNAAKVVDSESDDEELEREERLLQLRRKREKREQRVKSTRMKDQSYNISAGGSASQPAPMVSGIIAEEDGFYSQLGDADEDGMFSLPTVISASQPARKVGFSLSQKPTKPKASQLSSSSSLSKAGAASSSLADKGKTKAKSTPHGFGIQPPLSLDHAMFQAPTFLSDSRDWEESLLQDESQAGGSNFFSSTQVPAATGSQETDVDPNQSQGQSQDTSAFMWGASQPVRGTFANRKPLPDGKKAKKKKPRTQGF</sequence>
<evidence type="ECO:0000259" key="2">
    <source>
        <dbReference type="Pfam" id="PF10214"/>
    </source>
</evidence>
<reference evidence="4" key="2">
    <citation type="journal article" date="2022" name="Microbiol. Resour. Announc.">
        <title>Whole-Genome Sequence of Entomortierella parvispora E1425, a Mucoromycotan Fungus Associated with Burkholderiaceae-Related Endosymbiotic Bacteria.</title>
        <authorList>
            <person name="Herlambang A."/>
            <person name="Guo Y."/>
            <person name="Takashima Y."/>
            <person name="Narisawa K."/>
            <person name="Ohta H."/>
            <person name="Nishizawa T."/>
        </authorList>
    </citation>
    <scope>NUCLEOTIDE SEQUENCE</scope>
    <source>
        <strain evidence="4">E1425</strain>
    </source>
</reference>
<dbReference type="PANTHER" id="PTHR28221:SF2">
    <property type="entry name" value="RNA POLYMERASE I-SPECIFIC TRANSCRIPTION INITIATION FACTOR RRN6"/>
    <property type="match status" value="1"/>
</dbReference>
<feature type="region of interest" description="Disordered" evidence="1">
    <location>
        <begin position="1047"/>
        <end position="1097"/>
    </location>
</feature>
<feature type="compositionally biased region" description="Basic residues" evidence="1">
    <location>
        <begin position="1188"/>
        <end position="1199"/>
    </location>
</feature>
<evidence type="ECO:0000256" key="1">
    <source>
        <dbReference type="SAM" id="MobiDB-lite"/>
    </source>
</evidence>
<organism evidence="4 5">
    <name type="scientific">Entomortierella parvispora</name>
    <dbReference type="NCBI Taxonomy" id="205924"/>
    <lineage>
        <taxon>Eukaryota</taxon>
        <taxon>Fungi</taxon>
        <taxon>Fungi incertae sedis</taxon>
        <taxon>Mucoromycota</taxon>
        <taxon>Mortierellomycotina</taxon>
        <taxon>Mortierellomycetes</taxon>
        <taxon>Mortierellales</taxon>
        <taxon>Mortierellaceae</taxon>
        <taxon>Entomortierella</taxon>
    </lineage>
</organism>
<reference evidence="4" key="1">
    <citation type="submission" date="2021-11" db="EMBL/GenBank/DDBJ databases">
        <authorList>
            <person name="Herlambang A."/>
            <person name="Guo Y."/>
            <person name="Takashima Y."/>
            <person name="Nishizawa T."/>
        </authorList>
    </citation>
    <scope>NUCLEOTIDE SEQUENCE</scope>
    <source>
        <strain evidence="4">E1425</strain>
    </source>
</reference>
<accession>A0A9P3H409</accession>
<gene>
    <name evidence="4" type="ORF">EMPS_02037</name>
</gene>
<feature type="compositionally biased region" description="Polar residues" evidence="1">
    <location>
        <begin position="1123"/>
        <end position="1163"/>
    </location>
</feature>
<dbReference type="AlphaFoldDB" id="A0A9P3H409"/>
<dbReference type="InterPro" id="IPR048536">
    <property type="entry name" value="Rrn6_K-rich"/>
</dbReference>
<dbReference type="InterPro" id="IPR048535">
    <property type="entry name" value="RRN6_beta-prop"/>
</dbReference>
<feature type="compositionally biased region" description="Low complexity" evidence="1">
    <location>
        <begin position="1058"/>
        <end position="1078"/>
    </location>
</feature>
<feature type="region of interest" description="Disordered" evidence="1">
    <location>
        <begin position="511"/>
        <end position="532"/>
    </location>
</feature>
<feature type="domain" description="RRN6 beta-propeller" evidence="2">
    <location>
        <begin position="154"/>
        <end position="452"/>
    </location>
</feature>
<evidence type="ECO:0000259" key="3">
    <source>
        <dbReference type="Pfam" id="PF20639"/>
    </source>
</evidence>
<dbReference type="Pfam" id="PF10214">
    <property type="entry name" value="Rrn6_beta-prop"/>
    <property type="match status" value="1"/>
</dbReference>
<dbReference type="InterPro" id="IPR036322">
    <property type="entry name" value="WD40_repeat_dom_sf"/>
</dbReference>